<feature type="transmembrane region" description="Helical" evidence="12">
    <location>
        <begin position="141"/>
        <end position="166"/>
    </location>
</feature>
<keyword evidence="3 12" id="KW-1003">Cell membrane</keyword>
<dbReference type="EC" id="3.4.24.-" evidence="12"/>
<dbReference type="InterPro" id="IPR022919">
    <property type="entry name" value="Pept_M48_protease_HtpX"/>
</dbReference>
<accession>A0ABT0M1N5</accession>
<evidence type="ECO:0000256" key="9">
    <source>
        <dbReference type="ARBA" id="ARBA00022989"/>
    </source>
</evidence>
<evidence type="ECO:0000256" key="4">
    <source>
        <dbReference type="ARBA" id="ARBA00022670"/>
    </source>
</evidence>
<evidence type="ECO:0000259" key="13">
    <source>
        <dbReference type="Pfam" id="PF01435"/>
    </source>
</evidence>
<evidence type="ECO:0000256" key="2">
    <source>
        <dbReference type="ARBA" id="ARBA00009779"/>
    </source>
</evidence>
<evidence type="ECO:0000313" key="15">
    <source>
        <dbReference type="Proteomes" id="UP001202550"/>
    </source>
</evidence>
<feature type="binding site" evidence="12">
    <location>
        <position position="134"/>
    </location>
    <ligand>
        <name>Zn(2+)</name>
        <dbReference type="ChEBI" id="CHEBI:29105"/>
        <note>catalytic</note>
    </ligand>
</feature>
<dbReference type="CDD" id="cd07336">
    <property type="entry name" value="M48B_HtpX_like"/>
    <property type="match status" value="1"/>
</dbReference>
<evidence type="ECO:0000256" key="12">
    <source>
        <dbReference type="HAMAP-Rule" id="MF_00188"/>
    </source>
</evidence>
<name>A0ABT0M1N5_9RHOB</name>
<keyword evidence="8 12" id="KW-0862">Zinc</keyword>
<protein>
    <recommendedName>
        <fullName evidence="12">Protease HtpX homolog</fullName>
        <ecNumber evidence="12">3.4.24.-</ecNumber>
    </recommendedName>
</protein>
<feature type="transmembrane region" description="Helical" evidence="12">
    <location>
        <begin position="172"/>
        <end position="193"/>
    </location>
</feature>
<feature type="active site" evidence="12">
    <location>
        <position position="131"/>
    </location>
</feature>
<dbReference type="Proteomes" id="UP001202550">
    <property type="component" value="Unassembled WGS sequence"/>
</dbReference>
<evidence type="ECO:0000256" key="7">
    <source>
        <dbReference type="ARBA" id="ARBA00022801"/>
    </source>
</evidence>
<comment type="similarity">
    <text evidence="2 12">Belongs to the peptidase M48B family.</text>
</comment>
<evidence type="ECO:0000256" key="10">
    <source>
        <dbReference type="ARBA" id="ARBA00023049"/>
    </source>
</evidence>
<dbReference type="InterPro" id="IPR050083">
    <property type="entry name" value="HtpX_protease"/>
</dbReference>
<dbReference type="Gene3D" id="3.30.2010.10">
    <property type="entry name" value="Metalloproteases ('zincins'), catalytic domain"/>
    <property type="match status" value="1"/>
</dbReference>
<dbReference type="NCBIfam" id="NF002826">
    <property type="entry name" value="PRK03001.1"/>
    <property type="match status" value="1"/>
</dbReference>
<comment type="subcellular location">
    <subcellularLocation>
        <location evidence="1 12">Cell membrane</location>
        <topology evidence="1 12">Multi-pass membrane protein</topology>
    </subcellularLocation>
</comment>
<dbReference type="InterPro" id="IPR001915">
    <property type="entry name" value="Peptidase_M48"/>
</dbReference>
<evidence type="ECO:0000256" key="11">
    <source>
        <dbReference type="ARBA" id="ARBA00023136"/>
    </source>
</evidence>
<keyword evidence="9 12" id="KW-1133">Transmembrane helix</keyword>
<keyword evidence="11 12" id="KW-0472">Membrane</keyword>
<dbReference type="GO" id="GO:0008237">
    <property type="term" value="F:metallopeptidase activity"/>
    <property type="evidence" value="ECO:0007669"/>
    <property type="project" value="UniProtKB-KW"/>
</dbReference>
<keyword evidence="10 12" id="KW-0482">Metalloprotease</keyword>
<dbReference type="Pfam" id="PF01435">
    <property type="entry name" value="Peptidase_M48"/>
    <property type="match status" value="1"/>
</dbReference>
<evidence type="ECO:0000256" key="1">
    <source>
        <dbReference type="ARBA" id="ARBA00004651"/>
    </source>
</evidence>
<dbReference type="PANTHER" id="PTHR43221:SF1">
    <property type="entry name" value="PROTEASE HTPX"/>
    <property type="match status" value="1"/>
</dbReference>
<keyword evidence="6 12" id="KW-0479">Metal-binding</keyword>
<evidence type="ECO:0000256" key="5">
    <source>
        <dbReference type="ARBA" id="ARBA00022692"/>
    </source>
</evidence>
<evidence type="ECO:0000256" key="8">
    <source>
        <dbReference type="ARBA" id="ARBA00022833"/>
    </source>
</evidence>
<feature type="binding site" evidence="12">
    <location>
        <position position="198"/>
    </location>
    <ligand>
        <name>Zn(2+)</name>
        <dbReference type="ChEBI" id="CHEBI:29105"/>
        <note>catalytic</note>
    </ligand>
</feature>
<dbReference type="NCBIfam" id="NF002363">
    <property type="entry name" value="PRK01345.1"/>
    <property type="match status" value="1"/>
</dbReference>
<keyword evidence="5 12" id="KW-0812">Transmembrane</keyword>
<organism evidence="14 15">
    <name type="scientific">Roseinatronobacter domitianus</name>
    <dbReference type="NCBI Taxonomy" id="2940293"/>
    <lineage>
        <taxon>Bacteria</taxon>
        <taxon>Pseudomonadati</taxon>
        <taxon>Pseudomonadota</taxon>
        <taxon>Alphaproteobacteria</taxon>
        <taxon>Rhodobacterales</taxon>
        <taxon>Paracoccaceae</taxon>
        <taxon>Roseinatronobacter</taxon>
    </lineage>
</organism>
<comment type="caution">
    <text evidence="14">The sequence shown here is derived from an EMBL/GenBank/DDBJ whole genome shotgun (WGS) entry which is preliminary data.</text>
</comment>
<keyword evidence="7 12" id="KW-0378">Hydrolase</keyword>
<comment type="caution">
    <text evidence="12">Lacks conserved residue(s) required for the propagation of feature annotation.</text>
</comment>
<evidence type="ECO:0000313" key="14">
    <source>
        <dbReference type="EMBL" id="MCL1628767.1"/>
    </source>
</evidence>
<gene>
    <name evidence="12 14" type="primary">htpX</name>
    <name evidence="14" type="ORF">M3N55_08490</name>
</gene>
<feature type="domain" description="Peptidase M48" evidence="13">
    <location>
        <begin position="66"/>
        <end position="273"/>
    </location>
</feature>
<evidence type="ECO:0000256" key="6">
    <source>
        <dbReference type="ARBA" id="ARBA00022723"/>
    </source>
</evidence>
<dbReference type="PANTHER" id="PTHR43221">
    <property type="entry name" value="PROTEASE HTPX"/>
    <property type="match status" value="1"/>
</dbReference>
<dbReference type="EMBL" id="JALZWP010000007">
    <property type="protein sequence ID" value="MCL1628767.1"/>
    <property type="molecule type" value="Genomic_DNA"/>
</dbReference>
<keyword evidence="15" id="KW-1185">Reference proteome</keyword>
<proteinExistence type="inferred from homology"/>
<comment type="cofactor">
    <cofactor evidence="12">
        <name>Zn(2+)</name>
        <dbReference type="ChEBI" id="CHEBI:29105"/>
    </cofactor>
    <text evidence="12">Binds 1 zinc ion per subunit.</text>
</comment>
<feature type="binding site" evidence="12">
    <location>
        <position position="130"/>
    </location>
    <ligand>
        <name>Zn(2+)</name>
        <dbReference type="ChEBI" id="CHEBI:29105"/>
        <note>catalytic</note>
    </ligand>
</feature>
<evidence type="ECO:0000256" key="3">
    <source>
        <dbReference type="ARBA" id="ARBA00022475"/>
    </source>
</evidence>
<dbReference type="HAMAP" id="MF_00188">
    <property type="entry name" value="Pept_M48_protease_HtpX"/>
    <property type="match status" value="1"/>
</dbReference>
<sequence>MGYTKTAILMAAMTALFMAVGYALGGGAGLLIALVVAVGMNGYSYWNSDKAVLRMHSAQECNSQVHPDLERMVHALADGADMPRPRVYVINEDQPNAFATGRNPENAAVAATTGLLRRMSNEEVAAVMAHELAHIRNYDTLIMTITATFAGAISMLANFAMFFSAGRNRGNIIVTLLVMILAPMAAAVVQMAISRSREYEADRVGAAICGNPLWLASALEKIQGFASRIDYDRAEQNPQTAHMFIINPLHVHKRDKLFSTHPNTENRISALVKLAEEQGKSMERGRANPWG</sequence>
<dbReference type="RefSeq" id="WP_249058100.1">
    <property type="nucleotide sequence ID" value="NZ_JALZWP010000007.1"/>
</dbReference>
<keyword evidence="4 12" id="KW-0645">Protease</keyword>
<reference evidence="14 15" key="1">
    <citation type="submission" date="2022-05" db="EMBL/GenBank/DDBJ databases">
        <title>Seasonal and diel survey of microbial diversity of the Tyrrhenian coast.</title>
        <authorList>
            <person name="Gattoni G."/>
            <person name="Corral P."/>
        </authorList>
    </citation>
    <scope>NUCLEOTIDE SEQUENCE [LARGE SCALE GENOMIC DNA]</scope>
    <source>
        <strain evidence="14 15">V10</strain>
    </source>
</reference>